<evidence type="ECO:0000313" key="1">
    <source>
        <dbReference type="EMBL" id="MFL0247728.1"/>
    </source>
</evidence>
<keyword evidence="2" id="KW-1185">Reference proteome</keyword>
<reference evidence="1 2" key="1">
    <citation type="submission" date="2024-11" db="EMBL/GenBank/DDBJ databases">
        <authorList>
            <person name="Heng Y.C."/>
            <person name="Lim A.C.H."/>
            <person name="Lee J.K.Y."/>
            <person name="Kittelmann S."/>
        </authorList>
    </citation>
    <scope>NUCLEOTIDE SEQUENCE [LARGE SCALE GENOMIC DNA]</scope>
    <source>
        <strain evidence="1 2">WILCCON 0185</strain>
    </source>
</reference>
<organism evidence="1 2">
    <name type="scientific">Candidatus Clostridium stratigraminis</name>
    <dbReference type="NCBI Taxonomy" id="3381661"/>
    <lineage>
        <taxon>Bacteria</taxon>
        <taxon>Bacillati</taxon>
        <taxon>Bacillota</taxon>
        <taxon>Clostridia</taxon>
        <taxon>Eubacteriales</taxon>
        <taxon>Clostridiaceae</taxon>
        <taxon>Clostridium</taxon>
    </lineage>
</organism>
<gene>
    <name evidence="1" type="ORF">ACJDUG_12175</name>
</gene>
<dbReference type="Pfam" id="PF20092">
    <property type="entry name" value="DUF6483"/>
    <property type="match status" value="1"/>
</dbReference>
<protein>
    <submittedName>
        <fullName evidence="1">DUF6483 family protein</fullName>
    </submittedName>
</protein>
<evidence type="ECO:0000313" key="2">
    <source>
        <dbReference type="Proteomes" id="UP001623591"/>
    </source>
</evidence>
<dbReference type="RefSeq" id="WP_406770156.1">
    <property type="nucleotide sequence ID" value="NZ_JBJHZZ010000008.1"/>
</dbReference>
<dbReference type="EMBL" id="JBJHZZ010000008">
    <property type="protein sequence ID" value="MFL0247728.1"/>
    <property type="molecule type" value="Genomic_DNA"/>
</dbReference>
<accession>A0ABW8T5J3</accession>
<proteinExistence type="predicted"/>
<comment type="caution">
    <text evidence="1">The sequence shown here is derived from an EMBL/GenBank/DDBJ whole genome shotgun (WGS) entry which is preliminary data.</text>
</comment>
<dbReference type="InterPro" id="IPR045507">
    <property type="entry name" value="DUF6483"/>
</dbReference>
<sequence length="216" mass="24973">MIKNDYLTTKLKELSELITKVLKSNDNKQLEESREMVNEAFKRLLGLNSGLSESLSYKDLMKLVGAYESSEALKFVILAQLLKLDGDMYKAEGEEIKSFNIYLKSLNIYIKAVLLDSDLIEQGEKIIDEIVNEVEEYELPKESSLLLFNYYELVNKYDKAEDILFDLLEDTDNEEYIVAEGVNFYERLLERSEEALENGNLPLEEVKEGIARLRTE</sequence>
<dbReference type="Proteomes" id="UP001623591">
    <property type="component" value="Unassembled WGS sequence"/>
</dbReference>
<name>A0ABW8T5J3_9CLOT</name>